<feature type="domain" description="Acyl-CoA dehydrogenase/oxidase N-terminal" evidence="8">
    <location>
        <begin position="14"/>
        <end position="124"/>
    </location>
</feature>
<dbReference type="Pfam" id="PF00441">
    <property type="entry name" value="Acyl-CoA_dh_1"/>
    <property type="match status" value="1"/>
</dbReference>
<feature type="domain" description="Acyl-CoA oxidase/dehydrogenase middle" evidence="7">
    <location>
        <begin position="128"/>
        <end position="223"/>
    </location>
</feature>
<dbReference type="PANTHER" id="PTHR43884">
    <property type="entry name" value="ACYL-COA DEHYDROGENASE"/>
    <property type="match status" value="1"/>
</dbReference>
<sequence>MKSFEHFDRSRDWTAEETIVLEQVSRLASEAIAPRTEGYDERKEFPWKNIEDLRAIGLSGIFVPEEYGGTPITYRCYLEVVRIISAACAATGIIFGTNSATAKPIIEFGDEEQKKRFLPRFAEGALGALAITEPHAGSDAANIRTKFRPDGDGIVIDGEKIFITTGDVADFVLLFGKWTEIEDSPKAVSAVLVEKGAPGFETLRLEKKMGTHASSTAALSFTGCRVPRSNLLGKPGDGMKVMIATLNKSRPSVGAQALGIASAAFEDMLRYTNERIQGGRPVVQHQANTFMMADLATELLSARLLLDHVGRLVDEGEKDIGVEASMIKIKASDLAMRLTTEAVQMFGGHGYTREHRVERLMREAKITQIWEGTNQIQRQVIGRDLVAR</sequence>
<dbReference type="EMBL" id="JAFCJH010000052">
    <property type="protein sequence ID" value="MBR0800317.1"/>
    <property type="molecule type" value="Genomic_DNA"/>
</dbReference>
<dbReference type="Pfam" id="PF02771">
    <property type="entry name" value="Acyl-CoA_dh_N"/>
    <property type="match status" value="1"/>
</dbReference>
<comment type="similarity">
    <text evidence="2 5">Belongs to the acyl-CoA dehydrogenase family.</text>
</comment>
<proteinExistence type="inferred from homology"/>
<dbReference type="InterPro" id="IPR037069">
    <property type="entry name" value="AcylCoA_DH/ox_N_sf"/>
</dbReference>
<evidence type="ECO:0000259" key="6">
    <source>
        <dbReference type="Pfam" id="PF00441"/>
    </source>
</evidence>
<keyword evidence="4 5" id="KW-0274">FAD</keyword>
<evidence type="ECO:0000256" key="2">
    <source>
        <dbReference type="ARBA" id="ARBA00009347"/>
    </source>
</evidence>
<evidence type="ECO:0000259" key="7">
    <source>
        <dbReference type="Pfam" id="PF02770"/>
    </source>
</evidence>
<evidence type="ECO:0000313" key="9">
    <source>
        <dbReference type="EMBL" id="MBR0800317.1"/>
    </source>
</evidence>
<dbReference type="InterPro" id="IPR006089">
    <property type="entry name" value="Acyl-CoA_DH_CS"/>
</dbReference>
<dbReference type="InterPro" id="IPR009075">
    <property type="entry name" value="AcylCo_DH/oxidase_C"/>
</dbReference>
<dbReference type="Gene3D" id="1.20.140.10">
    <property type="entry name" value="Butyryl-CoA Dehydrogenase, subunit A, domain 3"/>
    <property type="match status" value="1"/>
</dbReference>
<evidence type="ECO:0000256" key="3">
    <source>
        <dbReference type="ARBA" id="ARBA00022630"/>
    </source>
</evidence>
<dbReference type="InterPro" id="IPR036250">
    <property type="entry name" value="AcylCo_DH-like_C"/>
</dbReference>
<dbReference type="InterPro" id="IPR006091">
    <property type="entry name" value="Acyl-CoA_Oxase/DH_mid-dom"/>
</dbReference>
<dbReference type="Gene3D" id="2.40.110.10">
    <property type="entry name" value="Butyryl-CoA Dehydrogenase, subunit A, domain 2"/>
    <property type="match status" value="1"/>
</dbReference>
<dbReference type="Proteomes" id="UP001315278">
    <property type="component" value="Unassembled WGS sequence"/>
</dbReference>
<comment type="caution">
    <text evidence="9">The sequence shown here is derived from an EMBL/GenBank/DDBJ whole genome shotgun (WGS) entry which is preliminary data.</text>
</comment>
<dbReference type="PIRSF" id="PIRSF016578">
    <property type="entry name" value="HsaA"/>
    <property type="match status" value="1"/>
</dbReference>
<protein>
    <submittedName>
        <fullName evidence="9">Acyl-CoA dehydrogenase family protein</fullName>
    </submittedName>
</protein>
<gene>
    <name evidence="9" type="ORF">JQ615_33610</name>
</gene>
<dbReference type="InterPro" id="IPR013786">
    <property type="entry name" value="AcylCoA_DH/ox_N"/>
</dbReference>
<evidence type="ECO:0000313" key="10">
    <source>
        <dbReference type="Proteomes" id="UP001315278"/>
    </source>
</evidence>
<accession>A0ABS5FU09</accession>
<reference evidence="10" key="1">
    <citation type="journal article" date="2021" name="ISME J.">
        <title>Evolutionary origin and ecological implication of a unique nif island in free-living Bradyrhizobium lineages.</title>
        <authorList>
            <person name="Tao J."/>
        </authorList>
    </citation>
    <scope>NUCLEOTIDE SEQUENCE [LARGE SCALE GENOMIC DNA]</scope>
    <source>
        <strain evidence="10">SZCCT0434</strain>
    </source>
</reference>
<keyword evidence="5" id="KW-0560">Oxidoreductase</keyword>
<keyword evidence="10" id="KW-1185">Reference proteome</keyword>
<evidence type="ECO:0000256" key="5">
    <source>
        <dbReference type="RuleBase" id="RU362125"/>
    </source>
</evidence>
<evidence type="ECO:0000256" key="4">
    <source>
        <dbReference type="ARBA" id="ARBA00022827"/>
    </source>
</evidence>
<evidence type="ECO:0000256" key="1">
    <source>
        <dbReference type="ARBA" id="ARBA00001974"/>
    </source>
</evidence>
<comment type="cofactor">
    <cofactor evidence="1 5">
        <name>FAD</name>
        <dbReference type="ChEBI" id="CHEBI:57692"/>
    </cofactor>
</comment>
<organism evidence="9 10">
    <name type="scientific">Bradyrhizobium jicamae</name>
    <dbReference type="NCBI Taxonomy" id="280332"/>
    <lineage>
        <taxon>Bacteria</taxon>
        <taxon>Pseudomonadati</taxon>
        <taxon>Pseudomonadota</taxon>
        <taxon>Alphaproteobacteria</taxon>
        <taxon>Hyphomicrobiales</taxon>
        <taxon>Nitrobacteraceae</taxon>
        <taxon>Bradyrhizobium</taxon>
    </lineage>
</organism>
<dbReference type="SUPFAM" id="SSF56645">
    <property type="entry name" value="Acyl-CoA dehydrogenase NM domain-like"/>
    <property type="match status" value="1"/>
</dbReference>
<feature type="domain" description="Acyl-CoA dehydrogenase/oxidase C-terminal" evidence="6">
    <location>
        <begin position="236"/>
        <end position="385"/>
    </location>
</feature>
<dbReference type="InterPro" id="IPR009100">
    <property type="entry name" value="AcylCoA_DH/oxidase_NM_dom_sf"/>
</dbReference>
<dbReference type="RefSeq" id="WP_212494745.1">
    <property type="nucleotide sequence ID" value="NZ_JAFCJH010000052.1"/>
</dbReference>
<dbReference type="InterPro" id="IPR046373">
    <property type="entry name" value="Acyl-CoA_Oxase/DH_mid-dom_sf"/>
</dbReference>
<name>A0ABS5FU09_9BRAD</name>
<dbReference type="PANTHER" id="PTHR43884:SF12">
    <property type="entry name" value="ISOVALERYL-COA DEHYDROGENASE, MITOCHONDRIAL-RELATED"/>
    <property type="match status" value="1"/>
</dbReference>
<dbReference type="Gene3D" id="1.10.540.10">
    <property type="entry name" value="Acyl-CoA dehydrogenase/oxidase, N-terminal domain"/>
    <property type="match status" value="1"/>
</dbReference>
<evidence type="ECO:0000259" key="8">
    <source>
        <dbReference type="Pfam" id="PF02771"/>
    </source>
</evidence>
<dbReference type="PROSITE" id="PS00073">
    <property type="entry name" value="ACYL_COA_DH_2"/>
    <property type="match status" value="1"/>
</dbReference>
<dbReference type="SUPFAM" id="SSF47203">
    <property type="entry name" value="Acyl-CoA dehydrogenase C-terminal domain-like"/>
    <property type="match status" value="1"/>
</dbReference>
<keyword evidence="3 5" id="KW-0285">Flavoprotein</keyword>
<dbReference type="Pfam" id="PF02770">
    <property type="entry name" value="Acyl-CoA_dh_M"/>
    <property type="match status" value="1"/>
</dbReference>